<protein>
    <submittedName>
        <fullName evidence="2">Putative membrane protein</fullName>
    </submittedName>
</protein>
<dbReference type="Proteomes" id="UP000264294">
    <property type="component" value="Unassembled WGS sequence"/>
</dbReference>
<keyword evidence="1" id="KW-0472">Membrane</keyword>
<name>A0A090YLW0_9BACI</name>
<dbReference type="Proteomes" id="UP000029389">
    <property type="component" value="Unassembled WGS sequence"/>
</dbReference>
<evidence type="ECO:0000313" key="3">
    <source>
        <dbReference type="EMBL" id="RFT67185.1"/>
    </source>
</evidence>
<evidence type="ECO:0000256" key="1">
    <source>
        <dbReference type="SAM" id="Phobius"/>
    </source>
</evidence>
<keyword evidence="1" id="KW-1133">Transmembrane helix</keyword>
<feature type="transmembrane region" description="Helical" evidence="1">
    <location>
        <begin position="34"/>
        <end position="52"/>
    </location>
</feature>
<keyword evidence="5" id="KW-1185">Reference proteome</keyword>
<gene>
    <name evidence="3" type="ORF">D0U04_10520</name>
    <name evidence="2" type="ORF">DJ93_4343</name>
</gene>
<proteinExistence type="predicted"/>
<comment type="caution">
    <text evidence="2">The sequence shown here is derived from an EMBL/GenBank/DDBJ whole genome shotgun (WGS) entry which is preliminary data.</text>
</comment>
<dbReference type="EMBL" id="QVOD01000009">
    <property type="protein sequence ID" value="RFT67185.1"/>
    <property type="molecule type" value="Genomic_DNA"/>
</dbReference>
<keyword evidence="1" id="KW-0812">Transmembrane</keyword>
<reference evidence="2 4" key="1">
    <citation type="submission" date="2014-04" db="EMBL/GenBank/DDBJ databases">
        <authorList>
            <person name="Bishop-Lilly K.A."/>
            <person name="Broomall S.M."/>
            <person name="Chain P.S."/>
            <person name="Chertkov O."/>
            <person name="Coyne S.R."/>
            <person name="Daligault H.E."/>
            <person name="Davenport K.W."/>
            <person name="Erkkila T."/>
            <person name="Frey K.G."/>
            <person name="Gibbons H.S."/>
            <person name="Gu W."/>
            <person name="Jaissle J."/>
            <person name="Johnson S.L."/>
            <person name="Koroleva G.I."/>
            <person name="Ladner J.T."/>
            <person name="Lo C.-C."/>
            <person name="Minogue T.D."/>
            <person name="Munk C."/>
            <person name="Palacios G.F."/>
            <person name="Redden C.L."/>
            <person name="Rosenzweig C.N."/>
            <person name="Scholz M.B."/>
            <person name="Teshima H."/>
            <person name="Xu Y."/>
        </authorList>
    </citation>
    <scope>NUCLEOTIDE SEQUENCE [LARGE SCALE GENOMIC DNA]</scope>
    <source>
        <strain evidence="2 4">BHP</strain>
    </source>
</reference>
<reference evidence="3 5" key="2">
    <citation type="submission" date="2018-08" db="EMBL/GenBank/DDBJ databases">
        <title>Bacillus clarus sp. nov. strain PS00077A.</title>
        <authorList>
            <person name="Mendez Acevedo M."/>
            <person name="Carroll L."/>
            <person name="Mukherjee M."/>
            <person name="Wiedmann M."/>
            <person name="Kovac J."/>
        </authorList>
    </citation>
    <scope>NUCLEOTIDE SEQUENCE [LARGE SCALE GENOMIC DNA]</scope>
    <source>
        <strain evidence="3 5">PS00077A</strain>
    </source>
</reference>
<accession>A0A090YLW0</accession>
<organism evidence="2 4">
    <name type="scientific">Bacillus clarus</name>
    <dbReference type="NCBI Taxonomy" id="2338372"/>
    <lineage>
        <taxon>Bacteria</taxon>
        <taxon>Bacillati</taxon>
        <taxon>Bacillota</taxon>
        <taxon>Bacilli</taxon>
        <taxon>Bacillales</taxon>
        <taxon>Bacillaceae</taxon>
        <taxon>Bacillus</taxon>
        <taxon>Bacillus cereus group</taxon>
    </lineage>
</organism>
<dbReference type="AlphaFoldDB" id="A0A090YLW0"/>
<evidence type="ECO:0000313" key="4">
    <source>
        <dbReference type="Proteomes" id="UP000029389"/>
    </source>
</evidence>
<dbReference type="EMBL" id="JMQC01000008">
    <property type="protein sequence ID" value="KFM98922.1"/>
    <property type="molecule type" value="Genomic_DNA"/>
</dbReference>
<sequence>MNKNKKSIFVFMRITRISVIVILIGLYYYSHNVTYLICSIPFILGVLVSFALKFKIKRKIK</sequence>
<evidence type="ECO:0000313" key="5">
    <source>
        <dbReference type="Proteomes" id="UP000264294"/>
    </source>
</evidence>
<feature type="transmembrane region" description="Helical" evidence="1">
    <location>
        <begin position="7"/>
        <end position="28"/>
    </location>
</feature>
<evidence type="ECO:0000313" key="2">
    <source>
        <dbReference type="EMBL" id="KFM98922.1"/>
    </source>
</evidence>